<name>A0A7W2EA03_9CORY</name>
<evidence type="ECO:0000256" key="8">
    <source>
        <dbReference type="ARBA" id="ARBA00022840"/>
    </source>
</evidence>
<comment type="similarity">
    <text evidence="2 11">Belongs to the shikimate kinase family.</text>
</comment>
<dbReference type="InterPro" id="IPR031322">
    <property type="entry name" value="Shikimate/glucono_kinase"/>
</dbReference>
<evidence type="ECO:0000313" key="13">
    <source>
        <dbReference type="Proteomes" id="UP000523682"/>
    </source>
</evidence>
<dbReference type="InterPro" id="IPR023000">
    <property type="entry name" value="Shikimate_kinase_CS"/>
</dbReference>
<evidence type="ECO:0000256" key="6">
    <source>
        <dbReference type="ARBA" id="ARBA00022741"/>
    </source>
</evidence>
<feature type="binding site" evidence="11">
    <location>
        <begin position="68"/>
        <end position="73"/>
    </location>
    <ligand>
        <name>ATP</name>
        <dbReference type="ChEBI" id="CHEBI:30616"/>
    </ligand>
</feature>
<dbReference type="InterPro" id="IPR027417">
    <property type="entry name" value="P-loop_NTPase"/>
</dbReference>
<keyword evidence="4 11" id="KW-0028">Amino-acid biosynthesis</keyword>
<dbReference type="Proteomes" id="UP000523682">
    <property type="component" value="Unassembled WGS sequence"/>
</dbReference>
<dbReference type="Pfam" id="PF01202">
    <property type="entry name" value="SKI"/>
    <property type="match status" value="1"/>
</dbReference>
<proteinExistence type="inferred from homology"/>
<dbReference type="InterPro" id="IPR000623">
    <property type="entry name" value="Shikimate_kinase/TSH1"/>
</dbReference>
<feature type="binding site" evidence="11">
    <location>
        <position position="135"/>
    </location>
    <ligand>
        <name>substrate</name>
    </ligand>
</feature>
<dbReference type="GO" id="GO:0009423">
    <property type="term" value="P:chorismate biosynthetic process"/>
    <property type="evidence" value="ECO:0007669"/>
    <property type="project" value="UniProtKB-UniRule"/>
</dbReference>
<feature type="binding site" evidence="11">
    <location>
        <position position="90"/>
    </location>
    <ligand>
        <name>substrate</name>
    </ligand>
</feature>
<evidence type="ECO:0000256" key="4">
    <source>
        <dbReference type="ARBA" id="ARBA00022605"/>
    </source>
</evidence>
<comment type="caution">
    <text evidence="12">The sequence shown here is derived from an EMBL/GenBank/DDBJ whole genome shotgun (WGS) entry which is preliminary data.</text>
</comment>
<dbReference type="PRINTS" id="PR01100">
    <property type="entry name" value="SHIKIMTKNASE"/>
</dbReference>
<keyword evidence="5 11" id="KW-0808">Transferase</keyword>
<evidence type="ECO:0000256" key="1">
    <source>
        <dbReference type="ARBA" id="ARBA00004842"/>
    </source>
</evidence>
<evidence type="ECO:0000256" key="10">
    <source>
        <dbReference type="ARBA" id="ARBA00048567"/>
    </source>
</evidence>
<dbReference type="GO" id="GO:0005524">
    <property type="term" value="F:ATP binding"/>
    <property type="evidence" value="ECO:0007669"/>
    <property type="project" value="UniProtKB-UniRule"/>
</dbReference>
<gene>
    <name evidence="11" type="primary">aroK</name>
    <name evidence="12" type="ORF">H0193_03125</name>
</gene>
<feature type="binding site" evidence="11">
    <location>
        <position position="114"/>
    </location>
    <ligand>
        <name>substrate</name>
    </ligand>
</feature>
<comment type="subcellular location">
    <subcellularLocation>
        <location evidence="11">Cytoplasm</location>
    </subcellularLocation>
</comment>
<keyword evidence="11" id="KW-0963">Cytoplasm</keyword>
<evidence type="ECO:0000256" key="3">
    <source>
        <dbReference type="ARBA" id="ARBA00012154"/>
    </source>
</evidence>
<dbReference type="HAMAP" id="MF_00109">
    <property type="entry name" value="Shikimate_kinase"/>
    <property type="match status" value="1"/>
</dbReference>
<feature type="binding site" evidence="11">
    <location>
        <position position="72"/>
    </location>
    <ligand>
        <name>Mg(2+)</name>
        <dbReference type="ChEBI" id="CHEBI:18420"/>
    </ligand>
</feature>
<sequence length="224" mass="23952">MTTPAGASPADIVNDLVHGLAPEAARADGADSATPFDENDAPSATELVTAAPALVHSAPRVVLVGMPGAGKSTIGRRIASALNLPIVDSDLLMEQGEGKACGELYSELGEDAFRELEVGYVARALATGGVVSLGGGAIVTEEVRTLLQRHTVVWIDVTAEEGIRRTAEDASRPVLDGEDREQRYRDLLEQRESFYREVSSFRVRTDERPPQRVVAEVLGFIDVD</sequence>
<keyword evidence="13" id="KW-1185">Reference proteome</keyword>
<keyword evidence="11" id="KW-0460">Magnesium</keyword>
<reference evidence="12 13" key="1">
    <citation type="submission" date="2020-07" db="EMBL/GenBank/DDBJ databases">
        <title>Draft genome and description of Corynebacterium haemomassiliense strain Marseile-Q3615 sp. nov.</title>
        <authorList>
            <person name="Boxberger M."/>
            <person name="La Scola B."/>
        </authorList>
    </citation>
    <scope>NUCLEOTIDE SEQUENCE [LARGE SCALE GENOMIC DNA]</scope>
    <source>
        <strain evidence="12 13">Marseille-Q3615</strain>
    </source>
</reference>
<comment type="catalytic activity">
    <reaction evidence="10 11">
        <text>shikimate + ATP = 3-phosphoshikimate + ADP + H(+)</text>
        <dbReference type="Rhea" id="RHEA:13121"/>
        <dbReference type="ChEBI" id="CHEBI:15378"/>
        <dbReference type="ChEBI" id="CHEBI:30616"/>
        <dbReference type="ChEBI" id="CHEBI:36208"/>
        <dbReference type="ChEBI" id="CHEBI:145989"/>
        <dbReference type="ChEBI" id="CHEBI:456216"/>
        <dbReference type="EC" id="2.7.1.71"/>
    </reaction>
</comment>
<evidence type="ECO:0000256" key="7">
    <source>
        <dbReference type="ARBA" id="ARBA00022777"/>
    </source>
</evidence>
<keyword evidence="8 11" id="KW-0067">ATP-binding</keyword>
<dbReference type="PROSITE" id="PS01128">
    <property type="entry name" value="SHIKIMATE_KINASE"/>
    <property type="match status" value="1"/>
</dbReference>
<protein>
    <recommendedName>
        <fullName evidence="3 11">Shikimate kinase</fullName>
        <shortName evidence="11">SK</shortName>
        <ecNumber evidence="3 11">2.7.1.71</ecNumber>
    </recommendedName>
</protein>
<dbReference type="EC" id="2.7.1.71" evidence="3 11"/>
<accession>A0A7W2EA03</accession>
<evidence type="ECO:0000256" key="9">
    <source>
        <dbReference type="ARBA" id="ARBA00023141"/>
    </source>
</evidence>
<dbReference type="GO" id="GO:0008652">
    <property type="term" value="P:amino acid biosynthetic process"/>
    <property type="evidence" value="ECO:0007669"/>
    <property type="project" value="UniProtKB-KW"/>
</dbReference>
<evidence type="ECO:0000313" key="12">
    <source>
        <dbReference type="EMBL" id="MBA5243817.1"/>
    </source>
</evidence>
<comment type="subunit">
    <text evidence="11">Monomer.</text>
</comment>
<comment type="pathway">
    <text evidence="1 11">Metabolic intermediate biosynthesis; chorismate biosynthesis; chorismate from D-erythrose 4-phosphate and phosphoenolpyruvate: step 5/7.</text>
</comment>
<keyword evidence="11" id="KW-0479">Metal-binding</keyword>
<dbReference type="GO" id="GO:0000287">
    <property type="term" value="F:magnesium ion binding"/>
    <property type="evidence" value="ECO:0007669"/>
    <property type="project" value="UniProtKB-UniRule"/>
</dbReference>
<feature type="binding site" evidence="11">
    <location>
        <position position="191"/>
    </location>
    <ligand>
        <name>substrate</name>
    </ligand>
</feature>
<dbReference type="AlphaFoldDB" id="A0A7W2EA03"/>
<organism evidence="12 13">
    <name type="scientific">Corynebacterium haemomassiliense</name>
    <dbReference type="NCBI Taxonomy" id="2754726"/>
    <lineage>
        <taxon>Bacteria</taxon>
        <taxon>Bacillati</taxon>
        <taxon>Actinomycetota</taxon>
        <taxon>Actinomycetes</taxon>
        <taxon>Mycobacteriales</taxon>
        <taxon>Corynebacteriaceae</taxon>
        <taxon>Corynebacterium</taxon>
    </lineage>
</organism>
<keyword evidence="9 11" id="KW-0057">Aromatic amino acid biosynthesis</keyword>
<dbReference type="PANTHER" id="PTHR21087">
    <property type="entry name" value="SHIKIMATE KINASE"/>
    <property type="match status" value="1"/>
</dbReference>
<feature type="binding site" evidence="11">
    <location>
        <position position="172"/>
    </location>
    <ligand>
        <name>ATP</name>
        <dbReference type="ChEBI" id="CHEBI:30616"/>
    </ligand>
</feature>
<feature type="binding site" evidence="11">
    <location>
        <position position="208"/>
    </location>
    <ligand>
        <name>ATP</name>
        <dbReference type="ChEBI" id="CHEBI:30616"/>
    </ligand>
</feature>
<keyword evidence="6 11" id="KW-0547">Nucleotide-binding</keyword>
<dbReference type="GO" id="GO:0005829">
    <property type="term" value="C:cytosol"/>
    <property type="evidence" value="ECO:0007669"/>
    <property type="project" value="TreeGrafter"/>
</dbReference>
<dbReference type="PANTHER" id="PTHR21087:SF16">
    <property type="entry name" value="SHIKIMATE KINASE 1, CHLOROPLASTIC"/>
    <property type="match status" value="1"/>
</dbReference>
<dbReference type="GO" id="GO:0009073">
    <property type="term" value="P:aromatic amino acid family biosynthetic process"/>
    <property type="evidence" value="ECO:0007669"/>
    <property type="project" value="UniProtKB-KW"/>
</dbReference>
<dbReference type="EMBL" id="JACDTZ010000001">
    <property type="protein sequence ID" value="MBA5243817.1"/>
    <property type="molecule type" value="Genomic_DNA"/>
</dbReference>
<comment type="function">
    <text evidence="11">Catalyzes the specific phosphorylation of the 3-hydroxyl group of shikimic acid using ATP as a cosubstrate.</text>
</comment>
<evidence type="ECO:0000256" key="5">
    <source>
        <dbReference type="ARBA" id="ARBA00022679"/>
    </source>
</evidence>
<dbReference type="SUPFAM" id="SSF52540">
    <property type="entry name" value="P-loop containing nucleoside triphosphate hydrolases"/>
    <property type="match status" value="1"/>
</dbReference>
<comment type="cofactor">
    <cofactor evidence="11">
        <name>Mg(2+)</name>
        <dbReference type="ChEBI" id="CHEBI:18420"/>
    </cofactor>
    <text evidence="11">Binds 1 Mg(2+) ion per subunit.</text>
</comment>
<dbReference type="GO" id="GO:0004765">
    <property type="term" value="F:shikimate kinase activity"/>
    <property type="evidence" value="ECO:0007669"/>
    <property type="project" value="UniProtKB-UniRule"/>
</dbReference>
<dbReference type="CDD" id="cd00464">
    <property type="entry name" value="SK"/>
    <property type="match status" value="1"/>
</dbReference>
<dbReference type="UniPathway" id="UPA00053">
    <property type="reaction ID" value="UER00088"/>
</dbReference>
<keyword evidence="7 11" id="KW-0418">Kinase</keyword>
<dbReference type="Gene3D" id="3.40.50.300">
    <property type="entry name" value="P-loop containing nucleotide triphosphate hydrolases"/>
    <property type="match status" value="1"/>
</dbReference>
<evidence type="ECO:0000256" key="11">
    <source>
        <dbReference type="HAMAP-Rule" id="MF_00109"/>
    </source>
</evidence>
<evidence type="ECO:0000256" key="2">
    <source>
        <dbReference type="ARBA" id="ARBA00006997"/>
    </source>
</evidence>